<evidence type="ECO:0000256" key="1">
    <source>
        <dbReference type="ARBA" id="ARBA00006941"/>
    </source>
</evidence>
<accession>A0A915EJB8</accession>
<proteinExistence type="inferred from homology"/>
<evidence type="ECO:0000313" key="3">
    <source>
        <dbReference type="Proteomes" id="UP000887574"/>
    </source>
</evidence>
<keyword evidence="3" id="KW-1185">Reference proteome</keyword>
<dbReference type="Pfam" id="PF01214">
    <property type="entry name" value="CK_II_beta"/>
    <property type="match status" value="1"/>
</dbReference>
<dbReference type="InterPro" id="IPR000704">
    <property type="entry name" value="Casein_kinase_II_reg-sub"/>
</dbReference>
<protein>
    <recommendedName>
        <fullName evidence="2">Casein kinase II subunit beta</fullName>
        <shortName evidence="2">CK II beta</shortName>
    </recommendedName>
</protein>
<evidence type="ECO:0000313" key="4">
    <source>
        <dbReference type="WBParaSite" id="jg6582.2"/>
    </source>
</evidence>
<reference evidence="4" key="1">
    <citation type="submission" date="2022-11" db="UniProtKB">
        <authorList>
            <consortium name="WormBaseParasite"/>
        </authorList>
    </citation>
    <scope>IDENTIFICATION</scope>
</reference>
<evidence type="ECO:0000256" key="2">
    <source>
        <dbReference type="RuleBase" id="RU361268"/>
    </source>
</evidence>
<name>A0A915EJB8_9BILA</name>
<organism evidence="3 4">
    <name type="scientific">Ditylenchus dipsaci</name>
    <dbReference type="NCBI Taxonomy" id="166011"/>
    <lineage>
        <taxon>Eukaryota</taxon>
        <taxon>Metazoa</taxon>
        <taxon>Ecdysozoa</taxon>
        <taxon>Nematoda</taxon>
        <taxon>Chromadorea</taxon>
        <taxon>Rhabditida</taxon>
        <taxon>Tylenchina</taxon>
        <taxon>Tylenchomorpha</taxon>
        <taxon>Sphaerularioidea</taxon>
        <taxon>Anguinidae</taxon>
        <taxon>Anguininae</taxon>
        <taxon>Ditylenchus</taxon>
    </lineage>
</organism>
<dbReference type="SUPFAM" id="SSF57798">
    <property type="entry name" value="Casein kinase II beta subunit"/>
    <property type="match status" value="2"/>
</dbReference>
<dbReference type="GO" id="GO:0005956">
    <property type="term" value="C:protein kinase CK2 complex"/>
    <property type="evidence" value="ECO:0007669"/>
    <property type="project" value="UniProtKB-UniRule"/>
</dbReference>
<dbReference type="Gene3D" id="1.10.1820.10">
    <property type="entry name" value="protein kinase ck2 holoenzyme, chain C, domain 1"/>
    <property type="match status" value="1"/>
</dbReference>
<dbReference type="WBParaSite" id="jg6582.2">
    <property type="protein sequence ID" value="jg6582.2"/>
    <property type="gene ID" value="jg6582"/>
</dbReference>
<dbReference type="PANTHER" id="PTHR11740:SF0">
    <property type="entry name" value="CASEIN KINASE II SUBUNIT BETA"/>
    <property type="match status" value="1"/>
</dbReference>
<dbReference type="Proteomes" id="UP000887574">
    <property type="component" value="Unplaced"/>
</dbReference>
<sequence>MSSSEEVSWIAWFCGLRGNDFFCEVDEEYIQDPYFGTGFPHMFFFVHPELRPKRPAKSYVPRLYGFKISPMAYQLQYYQSQSSAQITIDQQLIYSCDFSMICQVIELENACVQDGDNVVCCCSRDRCNFGAGAVITRMSSRGKAILPISTKSLRVVGAQPHNLAIQSIIM</sequence>
<dbReference type="InterPro" id="IPR016149">
    <property type="entry name" value="Casein_kin_II_reg-sub_N"/>
</dbReference>
<comment type="similarity">
    <text evidence="1 2">Belongs to the casein kinase 2 subunit beta family.</text>
</comment>
<dbReference type="PANTHER" id="PTHR11740">
    <property type="entry name" value="CASEIN KINASE II SUBUNIT BETA"/>
    <property type="match status" value="1"/>
</dbReference>
<dbReference type="InterPro" id="IPR035991">
    <property type="entry name" value="Casein_kinase_II_beta-like"/>
</dbReference>
<dbReference type="SMART" id="SM01085">
    <property type="entry name" value="CK_II_beta"/>
    <property type="match status" value="1"/>
</dbReference>
<dbReference type="GO" id="GO:0005737">
    <property type="term" value="C:cytoplasm"/>
    <property type="evidence" value="ECO:0007669"/>
    <property type="project" value="TreeGrafter"/>
</dbReference>
<dbReference type="PRINTS" id="PR00472">
    <property type="entry name" value="CASNKINASEII"/>
</dbReference>
<dbReference type="GO" id="GO:0019887">
    <property type="term" value="F:protein kinase regulator activity"/>
    <property type="evidence" value="ECO:0007669"/>
    <property type="project" value="InterPro"/>
</dbReference>
<dbReference type="AlphaFoldDB" id="A0A915EJB8"/>
<comment type="subunit">
    <text evidence="2">Tetramer of two alpha and two beta subunits.</text>
</comment>